<feature type="transmembrane region" description="Helical" evidence="2">
    <location>
        <begin position="283"/>
        <end position="307"/>
    </location>
</feature>
<evidence type="ECO:0000313" key="3">
    <source>
        <dbReference type="Proteomes" id="UP000008854"/>
    </source>
</evidence>
<dbReference type="WBParaSite" id="Smp_345990.1">
    <property type="protein sequence ID" value="Smp_345990.1"/>
    <property type="gene ID" value="Smp_345990"/>
</dbReference>
<feature type="transmembrane region" description="Helical" evidence="2">
    <location>
        <begin position="224"/>
        <end position="241"/>
    </location>
</feature>
<reference evidence="3" key="1">
    <citation type="journal article" date="2012" name="PLoS Negl. Trop. Dis.">
        <title>A systematically improved high quality genome and transcriptome of the human blood fluke Schistosoma mansoni.</title>
        <authorList>
            <person name="Protasio A.V."/>
            <person name="Tsai I.J."/>
            <person name="Babbage A."/>
            <person name="Nichol S."/>
            <person name="Hunt M."/>
            <person name="Aslett M.A."/>
            <person name="De Silva N."/>
            <person name="Velarde G.S."/>
            <person name="Anderson T.J."/>
            <person name="Clark R.C."/>
            <person name="Davidson C."/>
            <person name="Dillon G.P."/>
            <person name="Holroyd N.E."/>
            <person name="LoVerde P.T."/>
            <person name="Lloyd C."/>
            <person name="McQuillan J."/>
            <person name="Oliveira G."/>
            <person name="Otto T.D."/>
            <person name="Parker-Manuel S.J."/>
            <person name="Quail M.A."/>
            <person name="Wilson R.A."/>
            <person name="Zerlotini A."/>
            <person name="Dunne D.W."/>
            <person name="Berriman M."/>
        </authorList>
    </citation>
    <scope>NUCLEOTIDE SEQUENCE [LARGE SCALE GENOMIC DNA]</scope>
    <source>
        <strain evidence="3">Puerto Rican</strain>
    </source>
</reference>
<feature type="transmembrane region" description="Helical" evidence="2">
    <location>
        <begin position="165"/>
        <end position="184"/>
    </location>
</feature>
<dbReference type="InParanoid" id="A0A5K4FGB5"/>
<keyword evidence="3" id="KW-1185">Reference proteome</keyword>
<feature type="transmembrane region" description="Helical" evidence="2">
    <location>
        <begin position="327"/>
        <end position="349"/>
    </location>
</feature>
<dbReference type="Proteomes" id="UP000008854">
    <property type="component" value="Unassembled WGS sequence"/>
</dbReference>
<evidence type="ECO:0000256" key="2">
    <source>
        <dbReference type="SAM" id="Phobius"/>
    </source>
</evidence>
<dbReference type="AlphaFoldDB" id="A0A5K4FGB5"/>
<keyword evidence="1" id="KW-0175">Coiled coil</keyword>
<reference evidence="4" key="2">
    <citation type="submission" date="2019-11" db="UniProtKB">
        <authorList>
            <consortium name="WormBaseParasite"/>
        </authorList>
    </citation>
    <scope>IDENTIFICATION</scope>
    <source>
        <strain evidence="4">Puerto Rican</strain>
    </source>
</reference>
<protein>
    <submittedName>
        <fullName evidence="4">G_PROTEIN_RECEP_F1_2 domain-containing protein</fullName>
    </submittedName>
</protein>
<sequence>MNPLNYTNHIVLGNILFSTLYLSMSILNLLDTYYVISANSIQFINDDEITYEQQSIDKINVNGNKLENGNKLINGNILFITNFNYEHTLVTYYTEMFGSVLNFISASLYLTTQLHSLLLTNNNHNNDNSNGKKLKSRPRIPFPHYYLYTDEQIIIVQQYFEFSSLLAVISGIFGCFMIMTTTILRTYKIFINHSKNYIITTFLNLNSIKWFVDMTTIKIQQINQILLIFILLIINIYALCLSSKIKCKYYKNNLNNKNNENNNLKEKKLIINKKNDIKFCKQLIQLILLFSIILIILGNLIIIINIFELFQINNYYLLNKLKLYKIINFFNGLLVIFIGFLSILSLKYFTIPFKNILKQYEILNKSYKLKNIIIKHFNCPLYLIILLLCFISIPIHIYYHINNKLNCLLFNINQFNNQLNNQFNNQSNNQLNNQFNDSINLFHYGYILNYFSNYFSFLILILLLCCTFIDLYIRNKFQLNLKLNSFHQLLLNNPIKSNIEQLIEKEKLKNHFNNYMSNIIYPELKISPISYSYLPSYNNLTFNENDTLNMRKYTIKEMNQRFSEPCQQIEEIKCVKYSALQKSDTNNDNNINETRPIPYLTSNIHPSNCINPEYLELDTIQSDIKSSKPSKGHEIDINPNYLSHMVYKCSMDPSQLIYHKYNETNQLTYNYPIEPCEYMSCDLSSTQQQAHVTLIHHHPEMNIGMNNLSNLTSSELIKLFTDTTGEDFITSV</sequence>
<feature type="transmembrane region" description="Helical" evidence="2">
    <location>
        <begin position="454"/>
        <end position="473"/>
    </location>
</feature>
<dbReference type="STRING" id="6183.A0A5K4FGB5"/>
<evidence type="ECO:0000313" key="4">
    <source>
        <dbReference type="WBParaSite" id="Smp_345990.1"/>
    </source>
</evidence>
<feature type="transmembrane region" description="Helical" evidence="2">
    <location>
        <begin position="379"/>
        <end position="401"/>
    </location>
</feature>
<keyword evidence="2" id="KW-0472">Membrane</keyword>
<accession>A0A5K4FGB5</accession>
<keyword evidence="2" id="KW-0812">Transmembrane</keyword>
<feature type="transmembrane region" description="Helical" evidence="2">
    <location>
        <begin position="6"/>
        <end position="30"/>
    </location>
</feature>
<name>A0A5K4FGB5_SCHMA</name>
<keyword evidence="2" id="KW-1133">Transmembrane helix</keyword>
<proteinExistence type="predicted"/>
<evidence type="ECO:0000256" key="1">
    <source>
        <dbReference type="SAM" id="Coils"/>
    </source>
</evidence>
<organism evidence="3 4">
    <name type="scientific">Schistosoma mansoni</name>
    <name type="common">Blood fluke</name>
    <dbReference type="NCBI Taxonomy" id="6183"/>
    <lineage>
        <taxon>Eukaryota</taxon>
        <taxon>Metazoa</taxon>
        <taxon>Spiralia</taxon>
        <taxon>Lophotrochozoa</taxon>
        <taxon>Platyhelminthes</taxon>
        <taxon>Trematoda</taxon>
        <taxon>Digenea</taxon>
        <taxon>Strigeidida</taxon>
        <taxon>Schistosomatoidea</taxon>
        <taxon>Schistosomatidae</taxon>
        <taxon>Schistosoma</taxon>
    </lineage>
</organism>
<feature type="coiled-coil region" evidence="1">
    <location>
        <begin position="247"/>
        <end position="274"/>
    </location>
</feature>